<keyword evidence="2" id="KW-1185">Reference proteome</keyword>
<dbReference type="Proteomes" id="UP000199663">
    <property type="component" value="Unassembled WGS sequence"/>
</dbReference>
<sequence length="267" mass="30469">MDKIIFVTGAPGTGKSTFIAKNYQDKKTYYVFDLAKISLKLFGDFGALEDDRIIDVYNKASGSGMGALMDHKVLVVEYCLWANFDDDFISLIKEAKFIGIKTEVIQLTVDANEAWARTEIAAQDKGYYPSYKLREDNLEILTEILDSYALSQTLEVICEVGGEGGSVKFYRVKNNGKERFFFLTDESALFEFAPEFACDKIPGVDYLDEYDGFEEAMAGFMEKYPIFELYPLAVHKEYGEVFKEAYLKHSKINERGCNAAYWERFLN</sequence>
<reference evidence="1 2" key="1">
    <citation type="submission" date="2016-10" db="EMBL/GenBank/DDBJ databases">
        <authorList>
            <person name="Varghese N."/>
            <person name="Submissions S."/>
        </authorList>
    </citation>
    <scope>NUCLEOTIDE SEQUENCE [LARGE SCALE GENOMIC DNA]</scope>
    <source>
        <strain evidence="1 2">DSM 17997</strain>
    </source>
</reference>
<dbReference type="EMBL" id="FNQC01000015">
    <property type="protein sequence ID" value="SDZ44817.1"/>
    <property type="molecule type" value="Genomic_DNA"/>
</dbReference>
<dbReference type="InterPro" id="IPR027417">
    <property type="entry name" value="P-loop_NTPase"/>
</dbReference>
<evidence type="ECO:0000313" key="1">
    <source>
        <dbReference type="EMBL" id="SDZ44817.1"/>
    </source>
</evidence>
<evidence type="ECO:0000313" key="2">
    <source>
        <dbReference type="Proteomes" id="UP000199663"/>
    </source>
</evidence>
<protein>
    <recommendedName>
        <fullName evidence="3">UDP-N-acetylglucosamine kinase</fullName>
    </recommendedName>
</protein>
<gene>
    <name evidence="1" type="ORF">SAMN05444412_11524</name>
</gene>
<organism evidence="1 2">
    <name type="scientific">Rhodonellum ikkaensis</name>
    <dbReference type="NCBI Taxonomy" id="336829"/>
    <lineage>
        <taxon>Bacteria</taxon>
        <taxon>Pseudomonadati</taxon>
        <taxon>Bacteroidota</taxon>
        <taxon>Cytophagia</taxon>
        <taxon>Cytophagales</taxon>
        <taxon>Cytophagaceae</taxon>
        <taxon>Rhodonellum</taxon>
    </lineage>
</organism>
<accession>A0A1H3T4F5</accession>
<evidence type="ECO:0008006" key="3">
    <source>
        <dbReference type="Google" id="ProtNLM"/>
    </source>
</evidence>
<comment type="caution">
    <text evidence="1">The sequence shown here is derived from an EMBL/GenBank/DDBJ whole genome shotgun (WGS) entry which is preliminary data.</text>
</comment>
<dbReference type="Gene3D" id="3.40.50.300">
    <property type="entry name" value="P-loop containing nucleotide triphosphate hydrolases"/>
    <property type="match status" value="1"/>
</dbReference>
<dbReference type="RefSeq" id="WP_019599397.1">
    <property type="nucleotide sequence ID" value="NZ_FNQC01000015.1"/>
</dbReference>
<name>A0A1H3T4F5_9BACT</name>
<proteinExistence type="predicted"/>
<dbReference type="SUPFAM" id="SSF52540">
    <property type="entry name" value="P-loop containing nucleoside triphosphate hydrolases"/>
    <property type="match status" value="1"/>
</dbReference>